<feature type="binding site" evidence="10">
    <location>
        <begin position="443"/>
        <end position="444"/>
    </location>
    <ligand>
        <name>ATP</name>
        <dbReference type="ChEBI" id="CHEBI:30616"/>
    </ligand>
</feature>
<keyword evidence="4 10" id="KW-0312">Gluconeogenesis</keyword>
<evidence type="ECO:0000313" key="12">
    <source>
        <dbReference type="Proteomes" id="UP000001029"/>
    </source>
</evidence>
<comment type="subcellular location">
    <subcellularLocation>
        <location evidence="10">Cytoplasm</location>
    </subcellularLocation>
</comment>
<dbReference type="Gene3D" id="3.40.449.10">
    <property type="entry name" value="Phosphoenolpyruvate Carboxykinase, domain 1"/>
    <property type="match status" value="1"/>
</dbReference>
<comment type="function">
    <text evidence="10">Involved in the gluconeogenesis. Catalyzes the conversion of oxaloacetate (OAA) to phosphoenolpyruvate (PEP) through direct phosphoryl transfer between the nucleoside triphosphate and OAA.</text>
</comment>
<keyword evidence="11" id="KW-0670">Pyruvate</keyword>
<evidence type="ECO:0000256" key="6">
    <source>
        <dbReference type="ARBA" id="ARBA00022793"/>
    </source>
</evidence>
<protein>
    <recommendedName>
        <fullName evidence="3 10">Phosphoenolpyruvate carboxykinase (ATP)</fullName>
        <shortName evidence="10">PCK</shortName>
        <shortName evidence="10">PEP carboxykinase</shortName>
        <shortName evidence="10">PEPCK</shortName>
        <ecNumber evidence="3 10">4.1.1.49</ecNumber>
    </recommendedName>
</protein>
<dbReference type="Proteomes" id="UP000001029">
    <property type="component" value="Chromosome"/>
</dbReference>
<feature type="binding site" evidence="10">
    <location>
        <position position="196"/>
    </location>
    <ligand>
        <name>substrate</name>
    </ligand>
</feature>
<comment type="pathway">
    <text evidence="1 10">Carbohydrate biosynthesis; gluconeogenesis.</text>
</comment>
<dbReference type="EC" id="4.1.1.49" evidence="3 10"/>
<dbReference type="Gene3D" id="3.90.228.20">
    <property type="match status" value="1"/>
</dbReference>
<dbReference type="EMBL" id="CP001055">
    <property type="protein sequence ID" value="ACC98303.1"/>
    <property type="molecule type" value="Genomic_DNA"/>
</dbReference>
<feature type="binding site" evidence="10">
    <location>
        <position position="324"/>
    </location>
    <ligand>
        <name>ATP</name>
        <dbReference type="ChEBI" id="CHEBI:30616"/>
    </ligand>
</feature>
<dbReference type="AlphaFoldDB" id="B2KCQ7"/>
<evidence type="ECO:0000256" key="9">
    <source>
        <dbReference type="ARBA" id="ARBA00047371"/>
    </source>
</evidence>
<evidence type="ECO:0000256" key="1">
    <source>
        <dbReference type="ARBA" id="ARBA00004742"/>
    </source>
</evidence>
<keyword evidence="11" id="KW-0418">Kinase</keyword>
<dbReference type="InterPro" id="IPR015994">
    <property type="entry name" value="PEPCK_ATP_CS"/>
</dbReference>
<comment type="catalytic activity">
    <reaction evidence="9 10">
        <text>oxaloacetate + ATP = phosphoenolpyruvate + ADP + CO2</text>
        <dbReference type="Rhea" id="RHEA:18617"/>
        <dbReference type="ChEBI" id="CHEBI:16452"/>
        <dbReference type="ChEBI" id="CHEBI:16526"/>
        <dbReference type="ChEBI" id="CHEBI:30616"/>
        <dbReference type="ChEBI" id="CHEBI:58702"/>
        <dbReference type="ChEBI" id="CHEBI:456216"/>
        <dbReference type="EC" id="4.1.1.49"/>
    </reaction>
</comment>
<feature type="binding site" evidence="10">
    <location>
        <position position="221"/>
    </location>
    <ligand>
        <name>ATP</name>
        <dbReference type="ChEBI" id="CHEBI:30616"/>
    </ligand>
</feature>
<keyword evidence="6 10" id="KW-0210">Decarboxylase</keyword>
<evidence type="ECO:0000256" key="8">
    <source>
        <dbReference type="ARBA" id="ARBA00023239"/>
    </source>
</evidence>
<dbReference type="STRING" id="445932.Emin_0748"/>
<dbReference type="HAMAP" id="MF_00453">
    <property type="entry name" value="PEPCK_ATP"/>
    <property type="match status" value="1"/>
</dbReference>
<feature type="binding site" evidence="10">
    <location>
        <position position="202"/>
    </location>
    <ligand>
        <name>substrate</name>
    </ligand>
</feature>
<dbReference type="NCBIfam" id="TIGR00224">
    <property type="entry name" value="pckA"/>
    <property type="match status" value="1"/>
</dbReference>
<dbReference type="PANTHER" id="PTHR30031:SF0">
    <property type="entry name" value="PHOSPHOENOLPYRUVATE CARBOXYKINASE (ATP)"/>
    <property type="match status" value="1"/>
</dbReference>
<proteinExistence type="inferred from homology"/>
<dbReference type="KEGG" id="emi:Emin_0748"/>
<dbReference type="OrthoDB" id="9806325at2"/>
<feature type="binding site" evidence="10">
    <location>
        <begin position="237"/>
        <end position="245"/>
    </location>
    <ligand>
        <name>ATP</name>
        <dbReference type="ChEBI" id="CHEBI:30616"/>
    </ligand>
</feature>
<keyword evidence="7 10" id="KW-0067">ATP-binding</keyword>
<feature type="binding site" evidence="10">
    <location>
        <position position="449"/>
    </location>
    <ligand>
        <name>ATP</name>
        <dbReference type="ChEBI" id="CHEBI:30616"/>
    </ligand>
</feature>
<keyword evidence="5 10" id="KW-0547">Nucleotide-binding</keyword>
<evidence type="ECO:0000256" key="4">
    <source>
        <dbReference type="ARBA" id="ARBA00022432"/>
    </source>
</evidence>
<dbReference type="InterPro" id="IPR013035">
    <property type="entry name" value="PEP_carboxykinase_C"/>
</dbReference>
<dbReference type="HOGENOM" id="CLU_018247_0_1_0"/>
<dbReference type="InterPro" id="IPR001272">
    <property type="entry name" value="PEP_carboxykinase_ATP"/>
</dbReference>
<feature type="binding site" evidence="10">
    <location>
        <position position="286"/>
    </location>
    <ligand>
        <name>ATP</name>
        <dbReference type="ChEBI" id="CHEBI:30616"/>
    </ligand>
</feature>
<feature type="binding site" evidence="10">
    <location>
        <position position="324"/>
    </location>
    <ligand>
        <name>substrate</name>
    </ligand>
</feature>
<keyword evidence="8 10" id="KW-0456">Lyase</keyword>
<name>B2KCQ7_ELUMP</name>
<evidence type="ECO:0000313" key="11">
    <source>
        <dbReference type="EMBL" id="ACC98303.1"/>
    </source>
</evidence>
<dbReference type="GO" id="GO:0004612">
    <property type="term" value="F:phosphoenolpyruvate carboxykinase (ATP) activity"/>
    <property type="evidence" value="ECO:0007669"/>
    <property type="project" value="UniProtKB-UniRule"/>
</dbReference>
<gene>
    <name evidence="10" type="primary">pckA</name>
    <name evidence="11" type="ordered locus">Emin_0748</name>
</gene>
<feature type="binding site" evidence="10">
    <location>
        <position position="61"/>
    </location>
    <ligand>
        <name>substrate</name>
    </ligand>
</feature>
<comment type="similarity">
    <text evidence="2 10">Belongs to the phosphoenolpyruvate carboxykinase (ATP) family.</text>
</comment>
<dbReference type="PIRSF" id="PIRSF006294">
    <property type="entry name" value="PEP_crbxkin"/>
    <property type="match status" value="1"/>
</dbReference>
<feature type="binding site" evidence="10">
    <location>
        <position position="221"/>
    </location>
    <ligand>
        <name>Mn(2+)</name>
        <dbReference type="ChEBI" id="CHEBI:29035"/>
    </ligand>
</feature>
<comment type="cofactor">
    <cofactor evidence="10">
        <name>Mn(2+)</name>
        <dbReference type="ChEBI" id="CHEBI:29035"/>
    </cofactor>
    <text evidence="10">Binds 1 Mn(2+) ion per subunit.</text>
</comment>
<dbReference type="CDD" id="cd00484">
    <property type="entry name" value="PEPCK_ATP"/>
    <property type="match status" value="1"/>
</dbReference>
<sequence length="534" mass="59415">MRKPDLFKPDFGLESLGIKTNKTVYWNLSTPALYEEALKREEGNIVAGGPICVETGKHTGRSPEDRFFVETNDVKDNIWWSKGNKAISEENFEKLYAKALKYAEDKELFVRDAYVGADEQSRMNIRLISTMAWQNLFVKNMFIEPAKEELKGFKPQFTVFCLPKMQANPADDGTRSETAVLVNFKKKIVLIAGTEYAGENKKCIFTAMNYFLPLKGILTMHCSANVGKDGDSALFFGLSGTGKTTLSADITRGLIGDDEHGWDDRGIFNFEGGCYAKVIKLSEEAEPQIYSTTQRFGTVLENVVFDKNTGALDLDSDALTENTRACYPLNFIDNAVESKKGPHPKNIIFLTADAFGVMPPISKLSPEQAVYHFISGYTARVAGTEKGVKEPQSTFSTCFGGPFMPLHPSKYADLLMKKIKEHKADCWLVNTGWTGGPYGVGSRISIKYTRALLNSALSGKLAKVKFNTDPVFGFQVPEECEGIPSEILTPSNLWKDKEDYNKKYKALARSFVDNFKKFEDGVSKEILAAAPKVN</sequence>
<dbReference type="RefSeq" id="WP_012414918.1">
    <property type="nucleotide sequence ID" value="NC_010644.1"/>
</dbReference>
<dbReference type="PANTHER" id="PTHR30031">
    <property type="entry name" value="PHOSPHOENOLPYRUVATE CARBOXYKINASE ATP"/>
    <property type="match status" value="1"/>
</dbReference>
<dbReference type="SUPFAM" id="SSF53795">
    <property type="entry name" value="PEP carboxykinase-like"/>
    <property type="match status" value="1"/>
</dbReference>
<dbReference type="GO" id="GO:0006094">
    <property type="term" value="P:gluconeogenesis"/>
    <property type="evidence" value="ECO:0007669"/>
    <property type="project" value="UniProtKB-UniRule"/>
</dbReference>
<accession>B2KCQ7</accession>
<dbReference type="NCBIfam" id="NF006821">
    <property type="entry name" value="PRK09344.1-3"/>
    <property type="match status" value="1"/>
</dbReference>
<keyword evidence="10" id="KW-0464">Manganese</keyword>
<organism evidence="11 12">
    <name type="scientific">Elusimicrobium minutum (strain Pei191)</name>
    <dbReference type="NCBI Taxonomy" id="445932"/>
    <lineage>
        <taxon>Bacteria</taxon>
        <taxon>Pseudomonadati</taxon>
        <taxon>Elusimicrobiota</taxon>
        <taxon>Elusimicrobia</taxon>
        <taxon>Elusimicrobiales</taxon>
        <taxon>Elusimicrobiaceae</taxon>
        <taxon>Elusimicrobium</taxon>
    </lineage>
</organism>
<dbReference type="Pfam" id="PF01293">
    <property type="entry name" value="PEPCK_ATP"/>
    <property type="match status" value="1"/>
</dbReference>
<dbReference type="GO" id="GO:0016301">
    <property type="term" value="F:kinase activity"/>
    <property type="evidence" value="ECO:0007669"/>
    <property type="project" value="UniProtKB-KW"/>
</dbReference>
<feature type="binding site" evidence="10">
    <location>
        <position position="258"/>
    </location>
    <ligand>
        <name>Mn(2+)</name>
        <dbReference type="ChEBI" id="CHEBI:29035"/>
    </ligand>
</feature>
<evidence type="ECO:0000256" key="10">
    <source>
        <dbReference type="HAMAP-Rule" id="MF_00453"/>
    </source>
</evidence>
<dbReference type="PROSITE" id="PS00532">
    <property type="entry name" value="PEPCK_ATP"/>
    <property type="match status" value="1"/>
</dbReference>
<dbReference type="UniPathway" id="UPA00138"/>
<feature type="binding site" evidence="10">
    <location>
        <position position="202"/>
    </location>
    <ligand>
        <name>Mn(2+)</name>
        <dbReference type="ChEBI" id="CHEBI:29035"/>
    </ligand>
</feature>
<evidence type="ECO:0000256" key="2">
    <source>
        <dbReference type="ARBA" id="ARBA00006052"/>
    </source>
</evidence>
<keyword evidence="12" id="KW-1185">Reference proteome</keyword>
<dbReference type="SUPFAM" id="SSF68923">
    <property type="entry name" value="PEP carboxykinase N-terminal domain"/>
    <property type="match status" value="1"/>
</dbReference>
<evidence type="ECO:0000256" key="3">
    <source>
        <dbReference type="ARBA" id="ARBA00012363"/>
    </source>
</evidence>
<dbReference type="GO" id="GO:0046872">
    <property type="term" value="F:metal ion binding"/>
    <property type="evidence" value="ECO:0007669"/>
    <property type="project" value="UniProtKB-KW"/>
</dbReference>
<keyword evidence="10" id="KW-0479">Metal-binding</keyword>
<evidence type="ECO:0000256" key="7">
    <source>
        <dbReference type="ARBA" id="ARBA00022840"/>
    </source>
</evidence>
<evidence type="ECO:0000256" key="5">
    <source>
        <dbReference type="ARBA" id="ARBA00022741"/>
    </source>
</evidence>
<feature type="binding site" evidence="10">
    <location>
        <position position="202"/>
    </location>
    <ligand>
        <name>ATP</name>
        <dbReference type="ChEBI" id="CHEBI:30616"/>
    </ligand>
</feature>
<dbReference type="GO" id="GO:0005829">
    <property type="term" value="C:cytosol"/>
    <property type="evidence" value="ECO:0007669"/>
    <property type="project" value="TreeGrafter"/>
</dbReference>
<dbReference type="NCBIfam" id="NF006820">
    <property type="entry name" value="PRK09344.1-2"/>
    <property type="match status" value="1"/>
</dbReference>
<dbReference type="Gene3D" id="2.170.8.10">
    <property type="entry name" value="Phosphoenolpyruvate Carboxykinase, domain 2"/>
    <property type="match status" value="1"/>
</dbReference>
<reference evidence="11 12" key="1">
    <citation type="journal article" date="2009" name="Appl. Environ. Microbiol.">
        <title>Genomic analysis of 'Elusimicrobium minutum,' the first cultivated representative of the phylum 'Elusimicrobia' (formerly termite group 1).</title>
        <authorList>
            <person name="Herlemann D.P.R."/>
            <person name="Geissinger O."/>
            <person name="Ikeda-Ohtsubo W."/>
            <person name="Kunin V."/>
            <person name="Sun H."/>
            <person name="Lapidus A."/>
            <person name="Hugenholtz P."/>
            <person name="Brune A."/>
        </authorList>
    </citation>
    <scope>NUCLEOTIDE SEQUENCE [LARGE SCALE GENOMIC DNA]</scope>
    <source>
        <strain evidence="11 12">Pei191</strain>
    </source>
</reference>
<dbReference type="InterPro" id="IPR008210">
    <property type="entry name" value="PEP_carboxykinase_N"/>
</dbReference>
<dbReference type="GO" id="GO:0005524">
    <property type="term" value="F:ATP binding"/>
    <property type="evidence" value="ECO:0007669"/>
    <property type="project" value="UniProtKB-UniRule"/>
</dbReference>
<keyword evidence="11" id="KW-0808">Transferase</keyword>
<keyword evidence="10" id="KW-0963">Cytoplasm</keyword>
<dbReference type="NCBIfam" id="NF006822">
    <property type="entry name" value="PRK09344.1-4"/>
    <property type="match status" value="1"/>
</dbReference>